<proteinExistence type="predicted"/>
<evidence type="ECO:0000313" key="2">
    <source>
        <dbReference type="Proteomes" id="UP000033489"/>
    </source>
</evidence>
<dbReference type="RefSeq" id="WP_045615745.1">
    <property type="nucleotide sequence ID" value="NZ_JYGT01000010.1"/>
</dbReference>
<dbReference type="OrthoDB" id="9182889at2"/>
<sequence>MYTKIKRESSEKETQKNLKTLLNIVNNSSCYRCFLGTSGQDLDFFRKLKENTKVNLVWNGNLKKGILGFLLGFIPDRIGIVEFLKPIDEVFFEDTLYDCGPSTVSIVIMKDQDKIQNFIKSFQASPVPDDFEASVLKDPYALIYTIGISDIDDGINLEEIVTMTSFWVDRLIDSHEYIINDNRNILPIIVIDSGDVSLFADIKDAELYLEPDDVKQNAYEIFNRNGDLLNPIILKKSKKFLFGTFVKESIQIMPYIPNINNKEYLLELLFKFCDNVKIEVPKGINLNNLVDRLIKEIGFTK</sequence>
<dbReference type="Proteomes" id="UP000033489">
    <property type="component" value="Unassembled WGS sequence"/>
</dbReference>
<gene>
    <name evidence="1" type="ORF">TZ94_01549</name>
</gene>
<accession>A0A0F2DSW0</accession>
<comment type="caution">
    <text evidence="1">The sequence shown here is derived from an EMBL/GenBank/DDBJ whole genome shotgun (WGS) entry which is preliminary data.</text>
</comment>
<organism evidence="1 2">
    <name type="scientific">Streptococcus infantis</name>
    <dbReference type="NCBI Taxonomy" id="68892"/>
    <lineage>
        <taxon>Bacteria</taxon>
        <taxon>Bacillati</taxon>
        <taxon>Bacillota</taxon>
        <taxon>Bacilli</taxon>
        <taxon>Lactobacillales</taxon>
        <taxon>Streptococcaceae</taxon>
        <taxon>Streptococcus</taxon>
    </lineage>
</organism>
<dbReference type="PATRIC" id="fig|28037.216.peg.1508"/>
<name>A0A0F2DSW0_9STRE</name>
<evidence type="ECO:0000313" key="1">
    <source>
        <dbReference type="EMBL" id="KJQ74028.1"/>
    </source>
</evidence>
<dbReference type="EMBL" id="JYGT01000010">
    <property type="protein sequence ID" value="KJQ74028.1"/>
    <property type="molecule type" value="Genomic_DNA"/>
</dbReference>
<reference evidence="1 2" key="1">
    <citation type="submission" date="2015-02" db="EMBL/GenBank/DDBJ databases">
        <title>Evolution of amylase-binding proteins of oral streptococcal species.</title>
        <authorList>
            <person name="Haase E.M."/>
        </authorList>
    </citation>
    <scope>NUCLEOTIDE SEQUENCE [LARGE SCALE GENOMIC DNA]</scope>
    <source>
        <strain evidence="1 2">UC921A</strain>
    </source>
</reference>
<dbReference type="AlphaFoldDB" id="A0A0F2DSW0"/>
<protein>
    <submittedName>
        <fullName evidence="1">Uncharacterized protein</fullName>
    </submittedName>
</protein>